<dbReference type="InterPro" id="IPR017884">
    <property type="entry name" value="SANT_dom"/>
</dbReference>
<dbReference type="PANTHER" id="PTHR46621:SF1">
    <property type="entry name" value="SNRNA-ACTIVATING PROTEIN COMPLEX SUBUNIT 4"/>
    <property type="match status" value="1"/>
</dbReference>
<dbReference type="InterPro" id="IPR017930">
    <property type="entry name" value="Myb_dom"/>
</dbReference>
<evidence type="ECO:0000259" key="5">
    <source>
        <dbReference type="PROSITE" id="PS50090"/>
    </source>
</evidence>
<dbReference type="Proteomes" id="UP001470230">
    <property type="component" value="Unassembled WGS sequence"/>
</dbReference>
<comment type="caution">
    <text evidence="8">The sequence shown here is derived from an EMBL/GenBank/DDBJ whole genome shotgun (WGS) entry which is preliminary data.</text>
</comment>
<dbReference type="PROSITE" id="PS51294">
    <property type="entry name" value="HTH_MYB"/>
    <property type="match status" value="2"/>
</dbReference>
<feature type="domain" description="Myb-like" evidence="5">
    <location>
        <begin position="39"/>
        <end position="83"/>
    </location>
</feature>
<feature type="domain" description="Myb-like" evidence="5">
    <location>
        <begin position="84"/>
        <end position="134"/>
    </location>
</feature>
<gene>
    <name evidence="8" type="ORF">M9Y10_002591</name>
</gene>
<keyword evidence="2" id="KW-0238">DNA-binding</keyword>
<dbReference type="SMART" id="SM00717">
    <property type="entry name" value="SANT"/>
    <property type="match status" value="2"/>
</dbReference>
<dbReference type="EMBL" id="JAPFFF010000001">
    <property type="protein sequence ID" value="KAK8900268.1"/>
    <property type="molecule type" value="Genomic_DNA"/>
</dbReference>
<evidence type="ECO:0000259" key="6">
    <source>
        <dbReference type="PROSITE" id="PS51293"/>
    </source>
</evidence>
<feature type="domain" description="SANT" evidence="6">
    <location>
        <begin position="35"/>
        <end position="97"/>
    </location>
</feature>
<evidence type="ECO:0000256" key="2">
    <source>
        <dbReference type="ARBA" id="ARBA00023125"/>
    </source>
</evidence>
<evidence type="ECO:0000313" key="9">
    <source>
        <dbReference type="Proteomes" id="UP001470230"/>
    </source>
</evidence>
<keyword evidence="1" id="KW-0805">Transcription regulation</keyword>
<evidence type="ECO:0000256" key="4">
    <source>
        <dbReference type="ARBA" id="ARBA00023242"/>
    </source>
</evidence>
<protein>
    <recommendedName>
        <fullName evidence="10">Myb-like DNA-binding domain containing protein</fullName>
    </recommendedName>
</protein>
<evidence type="ECO:0000256" key="3">
    <source>
        <dbReference type="ARBA" id="ARBA00023163"/>
    </source>
</evidence>
<dbReference type="CDD" id="cd00167">
    <property type="entry name" value="SANT"/>
    <property type="match status" value="2"/>
</dbReference>
<dbReference type="SUPFAM" id="SSF46689">
    <property type="entry name" value="Homeodomain-like"/>
    <property type="match status" value="1"/>
</dbReference>
<dbReference type="PROSITE" id="PS51293">
    <property type="entry name" value="SANT"/>
    <property type="match status" value="1"/>
</dbReference>
<dbReference type="Pfam" id="PF13921">
    <property type="entry name" value="Myb_DNA-bind_6"/>
    <property type="match status" value="1"/>
</dbReference>
<accession>A0ABR2LA75</accession>
<evidence type="ECO:0008006" key="10">
    <source>
        <dbReference type="Google" id="ProtNLM"/>
    </source>
</evidence>
<evidence type="ECO:0000256" key="1">
    <source>
        <dbReference type="ARBA" id="ARBA00023015"/>
    </source>
</evidence>
<dbReference type="PROSITE" id="PS50090">
    <property type="entry name" value="MYB_LIKE"/>
    <property type="match status" value="2"/>
</dbReference>
<feature type="domain" description="HTH myb-type" evidence="7">
    <location>
        <begin position="88"/>
        <end position="138"/>
    </location>
</feature>
<dbReference type="Gene3D" id="1.10.10.60">
    <property type="entry name" value="Homeodomain-like"/>
    <property type="match status" value="2"/>
</dbReference>
<proteinExistence type="predicted"/>
<dbReference type="PANTHER" id="PTHR46621">
    <property type="entry name" value="SNRNA-ACTIVATING PROTEIN COMPLEX SUBUNIT 4"/>
    <property type="match status" value="1"/>
</dbReference>
<sequence length="275" mass="32570">MMYDGNPTLGTTSFICAQPLTVFNTVHLEVKKQPPLKIKFSAEEDSKLLNLVQQYGTKNWVRISQMMETRNPRQCRERYNNYINPSLRKDNWKKEEDDLIEEKVLEFGPKWNKISKFFENRSDYSIRNRWMMLERHKAKSENIEKKLKANHFFKQNKKSFLPKNNFVYTRTFQNQYNTVIDQNQISRTFINNNVTFHGNTSVIVDNSNNLPQNQKNLRNYYVVPIVIPDVKVAPVPKDGDVEPLFDLTQTVDETLLSEPSCNLWDSSFYEEDFLF</sequence>
<dbReference type="InterPro" id="IPR009057">
    <property type="entry name" value="Homeodomain-like_sf"/>
</dbReference>
<dbReference type="InterPro" id="IPR001005">
    <property type="entry name" value="SANT/Myb"/>
</dbReference>
<keyword evidence="4" id="KW-0539">Nucleus</keyword>
<keyword evidence="3" id="KW-0804">Transcription</keyword>
<dbReference type="InterPro" id="IPR051575">
    <property type="entry name" value="Myb-like_DNA-bd"/>
</dbReference>
<organism evidence="8 9">
    <name type="scientific">Tritrichomonas musculus</name>
    <dbReference type="NCBI Taxonomy" id="1915356"/>
    <lineage>
        <taxon>Eukaryota</taxon>
        <taxon>Metamonada</taxon>
        <taxon>Parabasalia</taxon>
        <taxon>Tritrichomonadida</taxon>
        <taxon>Tritrichomonadidae</taxon>
        <taxon>Tritrichomonas</taxon>
    </lineage>
</organism>
<feature type="domain" description="HTH myb-type" evidence="7">
    <location>
        <begin position="39"/>
        <end position="87"/>
    </location>
</feature>
<evidence type="ECO:0000313" key="8">
    <source>
        <dbReference type="EMBL" id="KAK8900268.1"/>
    </source>
</evidence>
<evidence type="ECO:0000259" key="7">
    <source>
        <dbReference type="PROSITE" id="PS51294"/>
    </source>
</evidence>
<reference evidence="8 9" key="1">
    <citation type="submission" date="2024-04" db="EMBL/GenBank/DDBJ databases">
        <title>Tritrichomonas musculus Genome.</title>
        <authorList>
            <person name="Alves-Ferreira E."/>
            <person name="Grigg M."/>
            <person name="Lorenzi H."/>
            <person name="Galac M."/>
        </authorList>
    </citation>
    <scope>NUCLEOTIDE SEQUENCE [LARGE SCALE GENOMIC DNA]</scope>
    <source>
        <strain evidence="8 9">EAF2021</strain>
    </source>
</reference>
<keyword evidence="9" id="KW-1185">Reference proteome</keyword>
<name>A0ABR2LA75_9EUKA</name>